<evidence type="ECO:0000256" key="10">
    <source>
        <dbReference type="SAM" id="MobiDB-lite"/>
    </source>
</evidence>
<evidence type="ECO:0000313" key="12">
    <source>
        <dbReference type="EMBL" id="JAT75607.1"/>
    </source>
</evidence>
<evidence type="ECO:0000256" key="8">
    <source>
        <dbReference type="ARBA" id="ARBA00023014"/>
    </source>
</evidence>
<dbReference type="PANTHER" id="PTHR10537:SF3">
    <property type="entry name" value="DNA PRIMASE LARGE SUBUNIT"/>
    <property type="match status" value="1"/>
</dbReference>
<name>A0A1D2A8T9_AUXPR</name>
<evidence type="ECO:0000256" key="2">
    <source>
        <dbReference type="ARBA" id="ARBA00010564"/>
    </source>
</evidence>
<gene>
    <name evidence="12" type="ORF">g.21999</name>
</gene>
<dbReference type="PANTHER" id="PTHR10537">
    <property type="entry name" value="DNA PRIMASE LARGE SUBUNIT"/>
    <property type="match status" value="1"/>
</dbReference>
<dbReference type="Gene3D" id="1.20.930.80">
    <property type="match status" value="1"/>
</dbReference>
<dbReference type="GO" id="GO:0051539">
    <property type="term" value="F:4 iron, 4 sulfur cluster binding"/>
    <property type="evidence" value="ECO:0007669"/>
    <property type="project" value="UniProtKB-KW"/>
</dbReference>
<evidence type="ECO:0000256" key="1">
    <source>
        <dbReference type="ARBA" id="ARBA00001966"/>
    </source>
</evidence>
<dbReference type="InterPro" id="IPR007238">
    <property type="entry name" value="DNA_primase_lsu_euk/arc"/>
</dbReference>
<dbReference type="Pfam" id="PF04104">
    <property type="entry name" value="DNA_primase_lrg"/>
    <property type="match status" value="1"/>
</dbReference>
<evidence type="ECO:0000256" key="9">
    <source>
        <dbReference type="ARBA" id="ARBA00023125"/>
    </source>
</evidence>
<keyword evidence="6" id="KW-0479">Metal-binding</keyword>
<keyword evidence="3" id="KW-0004">4Fe-4S</keyword>
<keyword evidence="5" id="KW-0235">DNA replication</keyword>
<dbReference type="GO" id="GO:0005658">
    <property type="term" value="C:alpha DNA polymerase:primase complex"/>
    <property type="evidence" value="ECO:0007669"/>
    <property type="project" value="TreeGrafter"/>
</dbReference>
<feature type="domain" description="DNA primase large subunit C-terminal" evidence="11">
    <location>
        <begin position="299"/>
        <end position="465"/>
    </location>
</feature>
<comment type="cofactor">
    <cofactor evidence="1">
        <name>[4Fe-4S] cluster</name>
        <dbReference type="ChEBI" id="CHEBI:49883"/>
    </cofactor>
</comment>
<dbReference type="InterPro" id="IPR016558">
    <property type="entry name" value="DNA_primase_lsu_euk"/>
</dbReference>
<evidence type="ECO:0000259" key="11">
    <source>
        <dbReference type="Pfam" id="PF04104"/>
    </source>
</evidence>
<comment type="similarity">
    <text evidence="2">Belongs to the eukaryotic-type primase large subunit family.</text>
</comment>
<dbReference type="GO" id="GO:0006269">
    <property type="term" value="P:DNA replication, synthesis of primer"/>
    <property type="evidence" value="ECO:0007669"/>
    <property type="project" value="UniProtKB-KW"/>
</dbReference>
<dbReference type="AlphaFoldDB" id="A0A1D2A8T9"/>
<protein>
    <recommendedName>
        <fullName evidence="11">DNA primase large subunit C-terminal domain-containing protein</fullName>
    </recommendedName>
</protein>
<sequence length="516" mass="56607">MVGWVLANSVGAPALTPSKEGLSSEPGSKHALPSLSMYSELPGSEISIEEFEQAALDRLRVLKGLDDLKAKGFRPDQVQDKVLSLVDQYLKAATRESTIRKDTVSHYVLRLAYCRTEELRRWFLAQECDLFRARFRALLPGEQRAFIEGNRLPFRPLTPAEFREVEDDLRATMLAVTGSLQQTNALFQGAAAPHEAFYRAPFEAVPDLVGGRRVYLRGGHAYVSRDQAVSLAVQPFRAALSKALVTTARRWSQVVGPSEAHRLAPIVESLSQRYLGPDYSDPEKRGVTGQVAASDIPRLAQESFPLCMQVMAQALHESHHLKHDGRMQLGLFLKGIGLPLEEAVRFWRAEMAATAPGEKFDKEFLYNVRHNYGKEGNRRDYTPYTCSKIIASVPGVGQVHGCPFRTFGPDALRSAISRLQVTPAKVDEACAKAKAGHFQLACAAVWEGKHGCSCETGINHPNQYFEESQKVLHGEQQPGGPGLSQSQGVSTANPAPAGASPLPASVQPHTKHARVA</sequence>
<evidence type="ECO:0000256" key="7">
    <source>
        <dbReference type="ARBA" id="ARBA00023004"/>
    </source>
</evidence>
<keyword evidence="9" id="KW-0238">DNA-binding</keyword>
<dbReference type="GO" id="GO:0006270">
    <property type="term" value="P:DNA replication initiation"/>
    <property type="evidence" value="ECO:0007669"/>
    <property type="project" value="TreeGrafter"/>
</dbReference>
<accession>A0A1D2A8T9</accession>
<keyword evidence="8" id="KW-0411">Iron-sulfur</keyword>
<proteinExistence type="inferred from homology"/>
<reference evidence="12" key="1">
    <citation type="submission" date="2015-08" db="EMBL/GenBank/DDBJ databases">
        <authorList>
            <person name="Babu N.S."/>
            <person name="Beckwith C.J."/>
            <person name="Beseler K.G."/>
            <person name="Brison A."/>
            <person name="Carone J.V."/>
            <person name="Caskin T.P."/>
            <person name="Diamond M."/>
            <person name="Durham M.E."/>
            <person name="Foxe J.M."/>
            <person name="Go M."/>
            <person name="Henderson B.A."/>
            <person name="Jones I.B."/>
            <person name="McGettigan J.A."/>
            <person name="Micheletti S.J."/>
            <person name="Nasrallah M.E."/>
            <person name="Ortiz D."/>
            <person name="Piller C.R."/>
            <person name="Privatt S.R."/>
            <person name="Schneider S.L."/>
            <person name="Sharp S."/>
            <person name="Smith T.C."/>
            <person name="Stanton J.D."/>
            <person name="Ullery H.E."/>
            <person name="Wilson R.J."/>
            <person name="Serrano M.G."/>
            <person name="Buck G."/>
            <person name="Lee V."/>
            <person name="Wang Y."/>
            <person name="Carvalho R."/>
            <person name="Voegtly L."/>
            <person name="Shi R."/>
            <person name="Duckworth R."/>
            <person name="Johnson A."/>
            <person name="Loviza R."/>
            <person name="Walstead R."/>
            <person name="Shah Z."/>
            <person name="Kiflezghi M."/>
            <person name="Wade K."/>
            <person name="Ball S.L."/>
            <person name="Bradley K.W."/>
            <person name="Asai D.J."/>
            <person name="Bowman C.A."/>
            <person name="Russell D.A."/>
            <person name="Pope W.H."/>
            <person name="Jacobs-Sera D."/>
            <person name="Hendrix R.W."/>
            <person name="Hatfull G.F."/>
        </authorList>
    </citation>
    <scope>NUCLEOTIDE SEQUENCE</scope>
</reference>
<dbReference type="EMBL" id="GDKF01003015">
    <property type="protein sequence ID" value="JAT75607.1"/>
    <property type="molecule type" value="Transcribed_RNA"/>
</dbReference>
<dbReference type="Pfam" id="PF26466">
    <property type="entry name" value="DNA_primase_lrg_N"/>
    <property type="match status" value="1"/>
</dbReference>
<keyword evidence="7" id="KW-0408">Iron</keyword>
<organism evidence="12">
    <name type="scientific">Auxenochlorella protothecoides</name>
    <name type="common">Green microalga</name>
    <name type="synonym">Chlorella protothecoides</name>
    <dbReference type="NCBI Taxonomy" id="3075"/>
    <lineage>
        <taxon>Eukaryota</taxon>
        <taxon>Viridiplantae</taxon>
        <taxon>Chlorophyta</taxon>
        <taxon>core chlorophytes</taxon>
        <taxon>Trebouxiophyceae</taxon>
        <taxon>Chlorellales</taxon>
        <taxon>Chlorellaceae</taxon>
        <taxon>Auxenochlorella</taxon>
    </lineage>
</organism>
<evidence type="ECO:0000256" key="6">
    <source>
        <dbReference type="ARBA" id="ARBA00022723"/>
    </source>
</evidence>
<keyword evidence="4" id="KW-0639">Primosome</keyword>
<dbReference type="InterPro" id="IPR058560">
    <property type="entry name" value="DNA_primase_C"/>
</dbReference>
<evidence type="ECO:0000256" key="3">
    <source>
        <dbReference type="ARBA" id="ARBA00022485"/>
    </source>
</evidence>
<feature type="compositionally biased region" description="Low complexity" evidence="10">
    <location>
        <begin position="483"/>
        <end position="504"/>
    </location>
</feature>
<feature type="region of interest" description="Disordered" evidence="10">
    <location>
        <begin position="471"/>
        <end position="516"/>
    </location>
</feature>
<dbReference type="GO" id="GO:0046872">
    <property type="term" value="F:metal ion binding"/>
    <property type="evidence" value="ECO:0007669"/>
    <property type="project" value="UniProtKB-KW"/>
</dbReference>
<evidence type="ECO:0000256" key="4">
    <source>
        <dbReference type="ARBA" id="ARBA00022515"/>
    </source>
</evidence>
<evidence type="ECO:0000256" key="5">
    <source>
        <dbReference type="ARBA" id="ARBA00022705"/>
    </source>
</evidence>
<dbReference type="GO" id="GO:0003677">
    <property type="term" value="F:DNA binding"/>
    <property type="evidence" value="ECO:0007669"/>
    <property type="project" value="UniProtKB-KW"/>
</dbReference>
<dbReference type="CDD" id="cd07322">
    <property type="entry name" value="PriL_PriS_Eukaryotic"/>
    <property type="match status" value="1"/>
</dbReference>